<dbReference type="PIRSF" id="PIRSF001227">
    <property type="entry name" value="Pen_acylase"/>
    <property type="match status" value="1"/>
</dbReference>
<keyword evidence="5" id="KW-0732">Signal</keyword>
<feature type="binding site" evidence="4">
    <location>
        <position position="394"/>
    </location>
    <ligand>
        <name>Ca(2+)</name>
        <dbReference type="ChEBI" id="CHEBI:29108"/>
    </ligand>
</feature>
<dbReference type="EMBL" id="CP035704">
    <property type="protein sequence ID" value="QBB70084.1"/>
    <property type="molecule type" value="Genomic_DNA"/>
</dbReference>
<evidence type="ECO:0000256" key="2">
    <source>
        <dbReference type="ARBA" id="ARBA00038735"/>
    </source>
</evidence>
<dbReference type="SUPFAM" id="SSF56235">
    <property type="entry name" value="N-terminal nucleophile aminohydrolases (Ntn hydrolases)"/>
    <property type="match status" value="1"/>
</dbReference>
<dbReference type="PANTHER" id="PTHR34218:SF4">
    <property type="entry name" value="ACYL-HOMOSERINE LACTONE ACYLASE QUIP"/>
    <property type="match status" value="1"/>
</dbReference>
<feature type="signal peptide" evidence="5">
    <location>
        <begin position="1"/>
        <end position="45"/>
    </location>
</feature>
<dbReference type="AlphaFoldDB" id="A0A411HI48"/>
<evidence type="ECO:0000256" key="4">
    <source>
        <dbReference type="PIRSR" id="PIRSR001227-2"/>
    </source>
</evidence>
<comment type="cofactor">
    <cofactor evidence="4">
        <name>Ca(2+)</name>
        <dbReference type="ChEBI" id="CHEBI:29108"/>
    </cofactor>
    <text evidence="4">Binds 1 Ca(2+) ion per dimer.</text>
</comment>
<keyword evidence="4" id="KW-0479">Metal-binding</keyword>
<evidence type="ECO:0000313" key="6">
    <source>
        <dbReference type="EMBL" id="QBB70084.1"/>
    </source>
</evidence>
<dbReference type="InterPro" id="IPR029055">
    <property type="entry name" value="Ntn_hydrolases_N"/>
</dbReference>
<name>A0A411HI48_9GAMM</name>
<feature type="chain" id="PRO_5019543131" evidence="5">
    <location>
        <begin position="46"/>
        <end position="987"/>
    </location>
</feature>
<dbReference type="InterPro" id="IPR002692">
    <property type="entry name" value="S45"/>
</dbReference>
<comment type="subunit">
    <text evidence="2">Heterodimer of an alpha subunit and a beta subunit processed from the same precursor.</text>
</comment>
<evidence type="ECO:0000256" key="3">
    <source>
        <dbReference type="PIRSR" id="PIRSR001227-1"/>
    </source>
</evidence>
<dbReference type="KEGG" id="xbc:ELE36_06740"/>
<proteinExistence type="inferred from homology"/>
<dbReference type="OrthoDB" id="9760084at2"/>
<evidence type="ECO:0000256" key="1">
    <source>
        <dbReference type="ARBA" id="ARBA00006586"/>
    </source>
</evidence>
<accession>A0A411HI48</accession>
<evidence type="ECO:0000313" key="7">
    <source>
        <dbReference type="Proteomes" id="UP000291562"/>
    </source>
</evidence>
<feature type="active site" description="Nucleophile" evidence="3">
    <location>
        <position position="313"/>
    </location>
</feature>
<feature type="binding site" evidence="4">
    <location>
        <position position="391"/>
    </location>
    <ligand>
        <name>Ca(2+)</name>
        <dbReference type="ChEBI" id="CHEBI:29108"/>
    </ligand>
</feature>
<dbReference type="Pfam" id="PF01804">
    <property type="entry name" value="Penicil_amidase"/>
    <property type="match status" value="1"/>
</dbReference>
<dbReference type="PANTHER" id="PTHR34218">
    <property type="entry name" value="PEPTIDASE S45 PENICILLIN AMIDASE"/>
    <property type="match status" value="1"/>
</dbReference>
<dbReference type="GO" id="GO:0017000">
    <property type="term" value="P:antibiotic biosynthetic process"/>
    <property type="evidence" value="ECO:0007669"/>
    <property type="project" value="InterPro"/>
</dbReference>
<keyword evidence="7" id="KW-1185">Reference proteome</keyword>
<dbReference type="GO" id="GO:0046872">
    <property type="term" value="F:metal ion binding"/>
    <property type="evidence" value="ECO:0007669"/>
    <property type="project" value="UniProtKB-KW"/>
</dbReference>
<keyword evidence="4" id="KW-0106">Calcium</keyword>
<comment type="similarity">
    <text evidence="1">Belongs to the peptidase S45 family.</text>
</comment>
<gene>
    <name evidence="6" type="ORF">ELE36_06740</name>
</gene>
<dbReference type="Proteomes" id="UP000291562">
    <property type="component" value="Chromosome"/>
</dbReference>
<dbReference type="Gene3D" id="3.60.20.10">
    <property type="entry name" value="Glutamine Phosphoribosylpyrophosphate, subunit 1, domain 1"/>
    <property type="match status" value="3"/>
</dbReference>
<evidence type="ECO:0000256" key="5">
    <source>
        <dbReference type="SAM" id="SignalP"/>
    </source>
</evidence>
<reference evidence="6 7" key="1">
    <citation type="submission" date="2019-01" db="EMBL/GenBank/DDBJ databases">
        <title>Pseudolysobacter antarctica gen. nov., sp. nov., isolated from Fildes Peninsula, Antarctica.</title>
        <authorList>
            <person name="Wei Z."/>
            <person name="Peng F."/>
        </authorList>
    </citation>
    <scope>NUCLEOTIDE SEQUENCE [LARGE SCALE GENOMIC DNA]</scope>
    <source>
        <strain evidence="6 7">AQ6-296</strain>
    </source>
</reference>
<dbReference type="Gene3D" id="1.10.439.10">
    <property type="entry name" value="Penicillin Amidohydrolase, domain 1"/>
    <property type="match status" value="1"/>
</dbReference>
<organism evidence="6 7">
    <name type="scientific">Pseudolysobacter antarcticus</name>
    <dbReference type="NCBI Taxonomy" id="2511995"/>
    <lineage>
        <taxon>Bacteria</taxon>
        <taxon>Pseudomonadati</taxon>
        <taxon>Pseudomonadota</taxon>
        <taxon>Gammaproteobacteria</taxon>
        <taxon>Lysobacterales</taxon>
        <taxon>Rhodanobacteraceae</taxon>
        <taxon>Pseudolysobacter</taxon>
    </lineage>
</organism>
<dbReference type="InterPro" id="IPR023343">
    <property type="entry name" value="Penicillin_amidase_dom1"/>
</dbReference>
<sequence>MSAVFWVIQKSGRHGMAKKLVARTYLRSCLIAILCGSGMAATAFADTISAPGLSAPGTISYDVEGIPTIQASTDNDVAFLQGYMHARDRFFEMDLTRRKVSGTLSELVGASQLASDVQTRTLGLRRASWATLNAMSDDSRGWLKAYANGVNFWLSTQPLPPEYGALQLSRADPWTPLDTVIVGKALAFQLSFDLDIDRTIQFGAFQQAAAAAHVDPVALFFGDTNRFAPPDNRVTIPNFVPGASTSTSGSSTTSALAHTSLASSLPTLVAATNTPTQLVDDDTLALAIAYRAKIANVDFIAPHLKAREDRAGSNEWVVSGQYTATGKPLLMNDPHLSLALPPVFNEVHLYSSDSRYAQPLNVSGVSVPGTPGVIQGCNQKVCWGTTTNGLDVTDTFKETFHLNSFGLPYATMHNGVEEPVQWEFQSYFVNQMKAGTVDNLVRDNSIGYLNGAVTVIIPRRNNGPMVQLSGNIGLSVQYTGWGPTFELESFRRINRSQNLADFKTALSYFDVGSQNFAYSDTDGHIAYFTSAEAPVRDDLQNGNAPGGGIPPWLIRDGSGALHHDWLPVQHPQPNQALPYEILPANEMPFVIDPAQGYIANANNDPIGITLGNNPLAKQRPGGGIYYLNFNFDAYRMGQIDRKLSEFIADGHKITMQDMQQLQGNTQSLDAELVLPHLLGAYSNASASGAWPQLAALAADPQVTEAISRLTAWDFSTPTGLPQGYDSGNSPLLPAHPTQQQLDASVAASIFGIWRSMAVQNSIDATLTKLGLASYLPDGSDAYVAFKFQLDAFDATGGKGAAGVGFFNVSGAPTPQAGRDYVLLKSLQQGLARFASADFAAAFGGSTHQADYHWGALHRIVFSHPLGAPFSVPSAGNPYGFSDLGANLPGVARDGSWQTINVGSHDIRANSLNGFMFGGGPARRFVGEMATPINAVEIIPGGPSDVIGSPYYASQLSRWLTVNYHAMPIDSITAATGAPTVISFAPHP</sequence>
<dbReference type="GO" id="GO:0016811">
    <property type="term" value="F:hydrolase activity, acting on carbon-nitrogen (but not peptide) bonds, in linear amides"/>
    <property type="evidence" value="ECO:0007669"/>
    <property type="project" value="InterPro"/>
</dbReference>
<protein>
    <submittedName>
        <fullName evidence="6">Penicillin acylase family protein</fullName>
    </submittedName>
</protein>
<dbReference type="InterPro" id="IPR014395">
    <property type="entry name" value="Pen/GL7ACA/AHL_acylase"/>
</dbReference>